<proteinExistence type="predicted"/>
<name>A0ABU9PTV4_9BURK</name>
<dbReference type="Proteomes" id="UP001495910">
    <property type="component" value="Unassembled WGS sequence"/>
</dbReference>
<evidence type="ECO:0000313" key="2">
    <source>
        <dbReference type="Proteomes" id="UP001495910"/>
    </source>
</evidence>
<dbReference type="InterPro" id="IPR021946">
    <property type="entry name" value="DUF3563"/>
</dbReference>
<gene>
    <name evidence="1" type="ORF">V8G57_08535</name>
</gene>
<reference evidence="1 2" key="1">
    <citation type="submission" date="2024-02" db="EMBL/GenBank/DDBJ databases">
        <title>Draft genome sequence of Collimonas sp. strain H4R21, an effective mineral-weathering bacterial strain isolated from the beech rhizosphere.</title>
        <authorList>
            <person name="Morin E."/>
            <person name="Uroz S."/>
            <person name="Leveau J.H.J."/>
            <person name="Kumar R."/>
            <person name="Rey M.W."/>
            <person name="Pham J."/>
        </authorList>
    </citation>
    <scope>NUCLEOTIDE SEQUENCE [LARGE SCALE GENOMIC DNA]</scope>
    <source>
        <strain evidence="1 2">H4R21</strain>
    </source>
</reference>
<comment type="caution">
    <text evidence="1">The sequence shown here is derived from an EMBL/GenBank/DDBJ whole genome shotgun (WGS) entry which is preliminary data.</text>
</comment>
<evidence type="ECO:0000313" key="1">
    <source>
        <dbReference type="EMBL" id="MEM4987430.1"/>
    </source>
</evidence>
<dbReference type="EMBL" id="JBANDC010000005">
    <property type="protein sequence ID" value="MEM4987430.1"/>
    <property type="molecule type" value="Genomic_DNA"/>
</dbReference>
<organism evidence="1 2">
    <name type="scientific">Collimonas rhizosphaerae</name>
    <dbReference type="NCBI Taxonomy" id="3126357"/>
    <lineage>
        <taxon>Bacteria</taxon>
        <taxon>Pseudomonadati</taxon>
        <taxon>Pseudomonadota</taxon>
        <taxon>Betaproteobacteria</taxon>
        <taxon>Burkholderiales</taxon>
        <taxon>Oxalobacteraceae</taxon>
        <taxon>Collimonas</taxon>
    </lineage>
</organism>
<dbReference type="Pfam" id="PF12086">
    <property type="entry name" value="DUF3563"/>
    <property type="match status" value="1"/>
</dbReference>
<protein>
    <submittedName>
        <fullName evidence="1">DUF3563 family protein</fullName>
    </submittedName>
</protein>
<keyword evidence="2" id="KW-1185">Reference proteome</keyword>
<dbReference type="RefSeq" id="WP_342828996.1">
    <property type="nucleotide sequence ID" value="NZ_JBANDC010000005.1"/>
</dbReference>
<sequence length="69" mass="7686">MAFSNIFSNGKLQRLVQKLAASGDGAADSEQAYLAASRDHQDLERRLRVLDCRHGSVLHTLRVLKISSY</sequence>
<accession>A0ABU9PTV4</accession>